<comment type="subcellular location">
    <subcellularLocation>
        <location evidence="1">Mitochondrion</location>
    </subcellularLocation>
</comment>
<name>A0A9W9CF25_9PLEO</name>
<accession>A0A9W9CF25</accession>
<dbReference type="Pfam" id="PF07961">
    <property type="entry name" value="MBA1"/>
    <property type="match status" value="1"/>
</dbReference>
<dbReference type="InterPro" id="IPR024621">
    <property type="entry name" value="Mba1"/>
</dbReference>
<keyword evidence="2" id="KW-0809">Transit peptide</keyword>
<dbReference type="EMBL" id="JAPEUX010000002">
    <property type="protein sequence ID" value="KAJ4358535.1"/>
    <property type="molecule type" value="Genomic_DNA"/>
</dbReference>
<protein>
    <recommendedName>
        <fullName evidence="6">NTF2-like protein</fullName>
    </recommendedName>
</protein>
<evidence type="ECO:0000256" key="1">
    <source>
        <dbReference type="ARBA" id="ARBA00004173"/>
    </source>
</evidence>
<proteinExistence type="predicted"/>
<dbReference type="Proteomes" id="UP001140513">
    <property type="component" value="Unassembled WGS sequence"/>
</dbReference>
<evidence type="ECO:0000256" key="2">
    <source>
        <dbReference type="ARBA" id="ARBA00022946"/>
    </source>
</evidence>
<evidence type="ECO:0000313" key="5">
    <source>
        <dbReference type="Proteomes" id="UP001140513"/>
    </source>
</evidence>
<comment type="caution">
    <text evidence="4">The sequence shown here is derived from an EMBL/GenBank/DDBJ whole genome shotgun (WGS) entry which is preliminary data.</text>
</comment>
<dbReference type="OrthoDB" id="19619at2759"/>
<dbReference type="GO" id="GO:0005743">
    <property type="term" value="C:mitochondrial inner membrane"/>
    <property type="evidence" value="ECO:0007669"/>
    <property type="project" value="InterPro"/>
</dbReference>
<dbReference type="InterPro" id="IPR051975">
    <property type="entry name" value="mtLSU_mL45"/>
</dbReference>
<reference evidence="4" key="1">
    <citation type="submission" date="2022-10" db="EMBL/GenBank/DDBJ databases">
        <title>Tapping the CABI collections for fungal endophytes: first genome assemblies for Collariella, Neodidymelliopsis, Ascochyta clinopodiicola, Didymella pomorum, Didymosphaeria variabile, Neocosmospora piperis and Neocucurbitaria cava.</title>
        <authorList>
            <person name="Hill R."/>
        </authorList>
    </citation>
    <scope>NUCLEOTIDE SEQUENCE</scope>
    <source>
        <strain evidence="4">IMI 356815</strain>
    </source>
</reference>
<evidence type="ECO:0000256" key="3">
    <source>
        <dbReference type="ARBA" id="ARBA00023128"/>
    </source>
</evidence>
<sequence length="173" mass="19520">MAWLSLSKRKSLNHDAVEKYKHLYESFAKADLNAISKACASGVANEFRTRVTSRPSGVQMRWNVRGEPSCRIVSNVASPLSLPGYEDTGVHQIVFRIQSKQELTLGGSKDSRKSKEQDNTTSSDVVEYFVLQKQYIRGSAKDWKVWGFTDFSTPKSIEETEEYARNVNAYQAA</sequence>
<dbReference type="PANTHER" id="PTHR28554">
    <property type="entry name" value="39S RIBOSOMAL PROTEIN L45, MITOCHONDRIAL"/>
    <property type="match status" value="1"/>
</dbReference>
<dbReference type="AlphaFoldDB" id="A0A9W9CF25"/>
<dbReference type="PANTHER" id="PTHR28554:SF1">
    <property type="entry name" value="LARGE RIBOSOMAL SUBUNIT PROTEIN ML45"/>
    <property type="match status" value="1"/>
</dbReference>
<dbReference type="Gene3D" id="3.10.450.240">
    <property type="match status" value="1"/>
</dbReference>
<organism evidence="4 5">
    <name type="scientific">Didymosphaeria variabile</name>
    <dbReference type="NCBI Taxonomy" id="1932322"/>
    <lineage>
        <taxon>Eukaryota</taxon>
        <taxon>Fungi</taxon>
        <taxon>Dikarya</taxon>
        <taxon>Ascomycota</taxon>
        <taxon>Pezizomycotina</taxon>
        <taxon>Dothideomycetes</taxon>
        <taxon>Pleosporomycetidae</taxon>
        <taxon>Pleosporales</taxon>
        <taxon>Massarineae</taxon>
        <taxon>Didymosphaeriaceae</taxon>
        <taxon>Didymosphaeria</taxon>
    </lineage>
</organism>
<dbReference type="GeneID" id="80906649"/>
<evidence type="ECO:0000313" key="4">
    <source>
        <dbReference type="EMBL" id="KAJ4358535.1"/>
    </source>
</evidence>
<gene>
    <name evidence="4" type="ORF">N0V89_003119</name>
</gene>
<dbReference type="GO" id="GO:0032979">
    <property type="term" value="P:protein insertion into mitochondrial inner membrane from matrix"/>
    <property type="evidence" value="ECO:0007669"/>
    <property type="project" value="InterPro"/>
</dbReference>
<keyword evidence="3" id="KW-0496">Mitochondrion</keyword>
<dbReference type="RefSeq" id="XP_056075394.1">
    <property type="nucleotide sequence ID" value="XM_056211921.1"/>
</dbReference>
<evidence type="ECO:0008006" key="6">
    <source>
        <dbReference type="Google" id="ProtNLM"/>
    </source>
</evidence>
<keyword evidence="5" id="KW-1185">Reference proteome</keyword>